<evidence type="ECO:0000313" key="2">
    <source>
        <dbReference type="EMBL" id="VAX08478.1"/>
    </source>
</evidence>
<dbReference type="Gene3D" id="3.90.10.10">
    <property type="entry name" value="Cytochrome C3"/>
    <property type="match status" value="1"/>
</dbReference>
<organism evidence="2">
    <name type="scientific">hydrothermal vent metagenome</name>
    <dbReference type="NCBI Taxonomy" id="652676"/>
    <lineage>
        <taxon>unclassified sequences</taxon>
        <taxon>metagenomes</taxon>
        <taxon>ecological metagenomes</taxon>
    </lineage>
</organism>
<dbReference type="EMBL" id="UOFX01000036">
    <property type="protein sequence ID" value="VAX08478.1"/>
    <property type="molecule type" value="Genomic_DNA"/>
</dbReference>
<feature type="region of interest" description="Disordered" evidence="1">
    <location>
        <begin position="362"/>
        <end position="386"/>
    </location>
</feature>
<protein>
    <submittedName>
        <fullName evidence="2">Uncharacterized protein</fullName>
    </submittedName>
</protein>
<reference evidence="2" key="1">
    <citation type="submission" date="2018-06" db="EMBL/GenBank/DDBJ databases">
        <authorList>
            <person name="Zhirakovskaya E."/>
        </authorList>
    </citation>
    <scope>NUCLEOTIDE SEQUENCE</scope>
</reference>
<dbReference type="InterPro" id="IPR036280">
    <property type="entry name" value="Multihaem_cyt_sf"/>
</dbReference>
<accession>A0A3B1BAM2</accession>
<gene>
    <name evidence="2" type="ORF">MNBD_GAMMA26-2136</name>
</gene>
<name>A0A3B1BAM2_9ZZZZ</name>
<proteinExistence type="predicted"/>
<evidence type="ECO:0000256" key="1">
    <source>
        <dbReference type="SAM" id="MobiDB-lite"/>
    </source>
</evidence>
<dbReference type="SUPFAM" id="SSF48695">
    <property type="entry name" value="Multiheme cytochromes"/>
    <property type="match status" value="2"/>
</dbReference>
<feature type="compositionally biased region" description="Polar residues" evidence="1">
    <location>
        <begin position="364"/>
        <end position="382"/>
    </location>
</feature>
<dbReference type="AlphaFoldDB" id="A0A3B1BAM2"/>
<sequence length="952" mass="101909">MSTGRGFGYFNHIMGISSQENNKMKNRVIIAPKGILLLFPLAFIATSVFALDFPHTAANPTLPDITCINCHSLHGGLDNLLTPISYTPLNADDTDANKLCWSCHASGGLIAPYRPPHSSVQINGNYTNWNIECKDCHNPHYQPQIKTYGSDAHLYSGVISGITANTLTESGATWTPDEYKDRVAFPDINAKDRRGRNVGNLSYRILSNTTTTLTLDVDASKPLTGVSYIANGDTFAITYGKLIRDTISTPNSGSKTVKLLRPVGDNSFADADTVYDGVCQVCHTQTWHMRNDGTASDQAHENVGVGRAVGQKCTELCHLHINGFGHYQGVTNDGCVECHGHEAGTLYDADMTPPYAAGVLASQGRGSTAPHSTHTESGTMSPASAGDDDVRGPGLYCEDCHNIANMAFFKTGTDQNGDGFFNLNETDVCDGCHSSGGAYDGIDDPNTGAKNNWRTGGVYATDGTLKVGKEKWCVGCHDQGTAVINGRQAPDVAGNGTTYGFYASGHGSKAQECQNCHDLTVSHNFDSKKTYEATSDNYQAGYRLKDVNGQPPMNIPLSEPPYNLQNCNFDEGNYRLCLTCHEDQGPTTMGTAQNLFSDTRAAAKWGCSTAYSNAPAMITGFRNESVSGFNFGSMVPGNGHMDHLADMPNFFFGPLLWKSDDTNTGNSRISCPACHNPHGAGYDVDTPTIRMTRASFKIKWGTDGVGDYGWLSDNSTIPTTCQVSCHFGSNPSIFKYYRAHTSPQISGITVADSDSADPSPAETGYTNDRVVAVTFTITDGAIPTLMQCAEDISFNDNATGWIAYTGPTINYTLSDSDGNKSISCQLRNVSGSSHVRTSSIILDRVSPVVTANALTAPNGGESWLQGTAQTITWDTGAISDDNLKTSSVISLEYSTDSGFSFPNSIATNEANGGTYAWSVPLDPSSTARVQVSAYDKAGNQGSDSSDADFTIQ</sequence>
<dbReference type="Gene3D" id="1.10.1130.10">
    <property type="entry name" value="Flavocytochrome C3, Chain A"/>
    <property type="match status" value="1"/>
</dbReference>